<proteinExistence type="predicted"/>
<dbReference type="EMBL" id="CADCTH010000533">
    <property type="protein sequence ID" value="CAA9288568.1"/>
    <property type="molecule type" value="Genomic_DNA"/>
</dbReference>
<dbReference type="InterPro" id="IPR049457">
    <property type="entry name" value="Emfourin"/>
</dbReference>
<sequence length="100" mass="10078">MKVTVVRSGGVAGMVLTVEVDAAELDADAAAQLRGLVDACEFGDGPPSVIADGFGYEVAVERDDGTVERSRFGQGGAPPGAGALASWVIDGPHGHRSAGR</sequence>
<accession>A0A6J4JVD9</accession>
<organism evidence="2">
    <name type="scientific">uncultured Actinomycetospora sp</name>
    <dbReference type="NCBI Taxonomy" id="1135996"/>
    <lineage>
        <taxon>Bacteria</taxon>
        <taxon>Bacillati</taxon>
        <taxon>Actinomycetota</taxon>
        <taxon>Actinomycetes</taxon>
        <taxon>Pseudonocardiales</taxon>
        <taxon>Pseudonocardiaceae</taxon>
        <taxon>Actinomycetospora</taxon>
        <taxon>environmental samples</taxon>
    </lineage>
</organism>
<reference evidence="2" key="1">
    <citation type="submission" date="2020-02" db="EMBL/GenBank/DDBJ databases">
        <authorList>
            <person name="Meier V. D."/>
        </authorList>
    </citation>
    <scope>NUCLEOTIDE SEQUENCE</scope>
    <source>
        <strain evidence="2">AVDCRST_MAG54</strain>
    </source>
</reference>
<name>A0A6J4JVD9_9PSEU</name>
<dbReference type="Pfam" id="PF20242">
    <property type="entry name" value="Emfourin"/>
    <property type="match status" value="1"/>
</dbReference>
<evidence type="ECO:0000313" key="2">
    <source>
        <dbReference type="EMBL" id="CAA9288568.1"/>
    </source>
</evidence>
<dbReference type="AlphaFoldDB" id="A0A6J4JVD9"/>
<evidence type="ECO:0000256" key="1">
    <source>
        <dbReference type="SAM" id="MobiDB-lite"/>
    </source>
</evidence>
<gene>
    <name evidence="2" type="ORF">AVDCRST_MAG54-4248</name>
</gene>
<feature type="region of interest" description="Disordered" evidence="1">
    <location>
        <begin position="71"/>
        <end position="100"/>
    </location>
</feature>
<protein>
    <submittedName>
        <fullName evidence="2">Uncharacterized protein</fullName>
    </submittedName>
</protein>